<proteinExistence type="predicted"/>
<keyword evidence="2" id="KW-1185">Reference proteome</keyword>
<dbReference type="Proteomes" id="UP000010474">
    <property type="component" value="Plasmid pANACY.06"/>
</dbReference>
<evidence type="ECO:0000313" key="1">
    <source>
        <dbReference type="EMBL" id="AFZ61430.1"/>
    </source>
</evidence>
<dbReference type="HOGENOM" id="CLU_1486116_0_0_3"/>
<reference evidence="2" key="1">
    <citation type="journal article" date="2013" name="Proc. Natl. Acad. Sci. U.S.A.">
        <title>Improving the coverage of the cyanobacterial phylum using diversity-driven genome sequencing.</title>
        <authorList>
            <person name="Shih P.M."/>
            <person name="Wu D."/>
            <person name="Latifi A."/>
            <person name="Axen S.D."/>
            <person name="Fewer D.P."/>
            <person name="Talla E."/>
            <person name="Calteau A."/>
            <person name="Cai F."/>
            <person name="Tandeau de Marsac N."/>
            <person name="Rippka R."/>
            <person name="Herdman M."/>
            <person name="Sivonen K."/>
            <person name="Coursin T."/>
            <person name="Laurent T."/>
            <person name="Goodwin L."/>
            <person name="Nolan M."/>
            <person name="Davenport K.W."/>
            <person name="Han C.S."/>
            <person name="Rubin E.M."/>
            <person name="Eisen J.A."/>
            <person name="Woyke T."/>
            <person name="Gugger M."/>
            <person name="Kerfeld C.A."/>
        </authorList>
    </citation>
    <scope>NUCLEOTIDE SEQUENCE [LARGE SCALE GENOMIC DNA]</scope>
    <source>
        <strain evidence="2">ATCC 27899 / PCC 7122</strain>
    </source>
</reference>
<dbReference type="EMBL" id="CP003665">
    <property type="protein sequence ID" value="AFZ61430.1"/>
    <property type="molecule type" value="Genomic_DNA"/>
</dbReference>
<gene>
    <name evidence="1" type="ordered locus">Anacy_6161</name>
</gene>
<name>K9ZSS7_ANACC</name>
<dbReference type="RefSeq" id="WP_015217870.1">
    <property type="nucleotide sequence ID" value="NC_019775.1"/>
</dbReference>
<geneLocation type="plasmid" evidence="1 2">
    <name>pANACY.06</name>
</geneLocation>
<dbReference type="PATRIC" id="fig|272123.3.peg.6700"/>
<dbReference type="AlphaFoldDB" id="K9ZSS7"/>
<sequence>MANKEDKLRIFELLKKGIKIGEIEKTSKIPRRTLYRWYKDYQDSLILNPIKDAVQEVKIEVESELSDIDFSQDWIKIISKNSITGCLVNTKIREKLSNLLLNQLEEEKDLNFRAIAALSSSINVHSKLEREYGFYYLLDPNIAIKSVESKGYVIDNPAEPKEIENVDLSGMTAEELAREYKKLLAAS</sequence>
<organism evidence="1 2">
    <name type="scientific">Anabaena cylindrica (strain ATCC 27899 / PCC 7122)</name>
    <dbReference type="NCBI Taxonomy" id="272123"/>
    <lineage>
        <taxon>Bacteria</taxon>
        <taxon>Bacillati</taxon>
        <taxon>Cyanobacteriota</taxon>
        <taxon>Cyanophyceae</taxon>
        <taxon>Nostocales</taxon>
        <taxon>Nostocaceae</taxon>
        <taxon>Anabaena</taxon>
    </lineage>
</organism>
<dbReference type="Pfam" id="PF13384">
    <property type="entry name" value="HTH_23"/>
    <property type="match status" value="1"/>
</dbReference>
<keyword evidence="1" id="KW-0614">Plasmid</keyword>
<accession>K9ZSS7</accession>
<evidence type="ECO:0000313" key="2">
    <source>
        <dbReference type="Proteomes" id="UP000010474"/>
    </source>
</evidence>
<protein>
    <submittedName>
        <fullName evidence="1">Uncharacterized protein</fullName>
    </submittedName>
</protein>
<dbReference type="KEGG" id="acy:Anacy_6161"/>